<keyword evidence="3" id="KW-1185">Reference proteome</keyword>
<evidence type="ECO:0000313" key="2">
    <source>
        <dbReference type="EMBL" id="TGY87779.1"/>
    </source>
</evidence>
<evidence type="ECO:0000313" key="3">
    <source>
        <dbReference type="Proteomes" id="UP000308054"/>
    </source>
</evidence>
<organism evidence="2 3">
    <name type="scientific">Marinicauda algicola</name>
    <dbReference type="NCBI Taxonomy" id="2029849"/>
    <lineage>
        <taxon>Bacteria</taxon>
        <taxon>Pseudomonadati</taxon>
        <taxon>Pseudomonadota</taxon>
        <taxon>Alphaproteobacteria</taxon>
        <taxon>Maricaulales</taxon>
        <taxon>Maricaulaceae</taxon>
        <taxon>Marinicauda</taxon>
    </lineage>
</organism>
<gene>
    <name evidence="2" type="ORF">E5163_12700</name>
</gene>
<keyword evidence="1" id="KW-0812">Transmembrane</keyword>
<dbReference type="EMBL" id="SRXW01000004">
    <property type="protein sequence ID" value="TGY87779.1"/>
    <property type="molecule type" value="Genomic_DNA"/>
</dbReference>
<name>A0A4V3RXT8_9PROT</name>
<keyword evidence="1" id="KW-1133">Transmembrane helix</keyword>
<reference evidence="2 3" key="1">
    <citation type="journal article" date="2017" name="Int. J. Syst. Evol. Microbiol.">
        <title>Marinicauda algicola sp. nov., isolated from a marine red alga Rhodosorus marinus.</title>
        <authorList>
            <person name="Jeong S.E."/>
            <person name="Jeon S.H."/>
            <person name="Chun B.H."/>
            <person name="Kim D.W."/>
            <person name="Jeon C.O."/>
        </authorList>
    </citation>
    <scope>NUCLEOTIDE SEQUENCE [LARGE SCALE GENOMIC DNA]</scope>
    <source>
        <strain evidence="2 3">JCM 31718</strain>
    </source>
</reference>
<dbReference type="RefSeq" id="WP_135996581.1">
    <property type="nucleotide sequence ID" value="NZ_CP071057.1"/>
</dbReference>
<comment type="caution">
    <text evidence="2">The sequence shown here is derived from an EMBL/GenBank/DDBJ whole genome shotgun (WGS) entry which is preliminary data.</text>
</comment>
<accession>A0A4V3RXT8</accession>
<feature type="transmembrane region" description="Helical" evidence="1">
    <location>
        <begin position="139"/>
        <end position="157"/>
    </location>
</feature>
<feature type="transmembrane region" description="Helical" evidence="1">
    <location>
        <begin position="101"/>
        <end position="124"/>
    </location>
</feature>
<feature type="transmembrane region" description="Helical" evidence="1">
    <location>
        <begin position="169"/>
        <end position="190"/>
    </location>
</feature>
<feature type="transmembrane region" description="Helical" evidence="1">
    <location>
        <begin position="5"/>
        <end position="24"/>
    </location>
</feature>
<protein>
    <submittedName>
        <fullName evidence="2">Uncharacterized protein</fullName>
    </submittedName>
</protein>
<feature type="transmembrane region" description="Helical" evidence="1">
    <location>
        <begin position="30"/>
        <end position="50"/>
    </location>
</feature>
<sequence>MRRNFIFALIFGTLFFIPIVLLLGEQDGGIANYAFYWFASVVALLFVRWLTTIRDAIEASGQAKRAAGAAAGAEAGGGAVVEAAQPAGNSQQTYLQMLTGLLLVGEYIVLALILVPFAVAAYLLDLGLDVTGMSSDRQIGLMLVLGSVLGAGWLVLLEWWGKVRIALPLIPIPLLFIMPLSVIGGLYLVFTG</sequence>
<dbReference type="AlphaFoldDB" id="A0A4V3RXT8"/>
<evidence type="ECO:0000256" key="1">
    <source>
        <dbReference type="SAM" id="Phobius"/>
    </source>
</evidence>
<keyword evidence="1" id="KW-0472">Membrane</keyword>
<proteinExistence type="predicted"/>
<dbReference type="Proteomes" id="UP000308054">
    <property type="component" value="Unassembled WGS sequence"/>
</dbReference>